<dbReference type="GO" id="GO:0000287">
    <property type="term" value="F:magnesium ion binding"/>
    <property type="evidence" value="ECO:0007669"/>
    <property type="project" value="InterPro"/>
</dbReference>
<dbReference type="Proteomes" id="UP000824014">
    <property type="component" value="Unassembled WGS sequence"/>
</dbReference>
<keyword evidence="1 3" id="KW-0808">Transferase</keyword>
<dbReference type="EMBL" id="DXCC01000007">
    <property type="protein sequence ID" value="HIZ14844.1"/>
    <property type="molecule type" value="Genomic_DNA"/>
</dbReference>
<dbReference type="Gene3D" id="3.90.470.20">
    <property type="entry name" value="4'-phosphopantetheinyl transferase domain"/>
    <property type="match status" value="1"/>
</dbReference>
<accession>A0A9D2DDG0</accession>
<comment type="caution">
    <text evidence="3">The sequence shown here is derived from an EMBL/GenBank/DDBJ whole genome shotgun (WGS) entry which is preliminary data.</text>
</comment>
<sequence length="211" mass="22925">MSAVPSAPSAAFLPIDRDGTLLLLVPVTPAETNLPCLTPKERLQMATFTSPRRCDEWSTWRSALRRYHNPQATIAYDACGAPQLIGEALHLSVSHAGGMAAILLAPRRCAIDIERTGRNFGRVAKRFLAPDEAMLPEHDHPLFLPLMWCAKEALYKLAGLPGASLRDDLRITATDLTNGRMSGTIPSPEAPAAVCLHTFAWGDTVGVWTTE</sequence>
<dbReference type="InterPro" id="IPR037143">
    <property type="entry name" value="4-PPantetheinyl_Trfase_dom_sf"/>
</dbReference>
<evidence type="ECO:0000259" key="2">
    <source>
        <dbReference type="Pfam" id="PF01648"/>
    </source>
</evidence>
<dbReference type="InterPro" id="IPR008278">
    <property type="entry name" value="4-PPantetheinyl_Trfase_dom"/>
</dbReference>
<evidence type="ECO:0000313" key="3">
    <source>
        <dbReference type="EMBL" id="HIZ14844.1"/>
    </source>
</evidence>
<evidence type="ECO:0000313" key="4">
    <source>
        <dbReference type="Proteomes" id="UP000824014"/>
    </source>
</evidence>
<evidence type="ECO:0000256" key="1">
    <source>
        <dbReference type="ARBA" id="ARBA00022679"/>
    </source>
</evidence>
<organism evidence="3 4">
    <name type="scientific">Candidatus Tidjanibacter faecipullorum</name>
    <dbReference type="NCBI Taxonomy" id="2838766"/>
    <lineage>
        <taxon>Bacteria</taxon>
        <taxon>Pseudomonadati</taxon>
        <taxon>Bacteroidota</taxon>
        <taxon>Bacteroidia</taxon>
        <taxon>Bacteroidales</taxon>
        <taxon>Rikenellaceae</taxon>
        <taxon>Tidjanibacter</taxon>
    </lineage>
</organism>
<proteinExistence type="predicted"/>
<reference evidence="3" key="1">
    <citation type="journal article" date="2021" name="PeerJ">
        <title>Extensive microbial diversity within the chicken gut microbiome revealed by metagenomics and culture.</title>
        <authorList>
            <person name="Gilroy R."/>
            <person name="Ravi A."/>
            <person name="Getino M."/>
            <person name="Pursley I."/>
            <person name="Horton D.L."/>
            <person name="Alikhan N.F."/>
            <person name="Baker D."/>
            <person name="Gharbi K."/>
            <person name="Hall N."/>
            <person name="Watson M."/>
            <person name="Adriaenssens E.M."/>
            <person name="Foster-Nyarko E."/>
            <person name="Jarju S."/>
            <person name="Secka A."/>
            <person name="Antonio M."/>
            <person name="Oren A."/>
            <person name="Chaudhuri R.R."/>
            <person name="La Ragione R."/>
            <person name="Hildebrand F."/>
            <person name="Pallen M.J."/>
        </authorList>
    </citation>
    <scope>NUCLEOTIDE SEQUENCE</scope>
    <source>
        <strain evidence="3">ChiHjej11B10-19426</strain>
    </source>
</reference>
<dbReference type="SUPFAM" id="SSF56214">
    <property type="entry name" value="4'-phosphopantetheinyl transferase"/>
    <property type="match status" value="2"/>
</dbReference>
<protein>
    <submittedName>
        <fullName evidence="3">4'-phosphopantetheinyl transferase superfamily protein</fullName>
    </submittedName>
</protein>
<reference evidence="3" key="2">
    <citation type="submission" date="2021-04" db="EMBL/GenBank/DDBJ databases">
        <authorList>
            <person name="Gilroy R."/>
        </authorList>
    </citation>
    <scope>NUCLEOTIDE SEQUENCE</scope>
    <source>
        <strain evidence="3">ChiHjej11B10-19426</strain>
    </source>
</reference>
<feature type="domain" description="4'-phosphopantetheinyl transferase" evidence="2">
    <location>
        <begin position="109"/>
        <end position="195"/>
    </location>
</feature>
<dbReference type="GO" id="GO:0008897">
    <property type="term" value="F:holo-[acyl-carrier-protein] synthase activity"/>
    <property type="evidence" value="ECO:0007669"/>
    <property type="project" value="InterPro"/>
</dbReference>
<dbReference type="AlphaFoldDB" id="A0A9D2DDG0"/>
<dbReference type="Pfam" id="PF01648">
    <property type="entry name" value="ACPS"/>
    <property type="match status" value="1"/>
</dbReference>
<name>A0A9D2DDG0_9BACT</name>
<gene>
    <name evidence="3" type="ORF">H9816_02870</name>
</gene>